<dbReference type="AlphaFoldDB" id="A0A090JYK6"/>
<feature type="binding site" evidence="4">
    <location>
        <position position="204"/>
    </location>
    <ligand>
        <name>substrate</name>
    </ligand>
</feature>
<accession>A0A090JYK6</accession>
<comment type="subunit">
    <text evidence="4">Homodimer.</text>
</comment>
<feature type="binding site" evidence="4">
    <location>
        <begin position="34"/>
        <end position="37"/>
    </location>
    <ligand>
        <name>substrate</name>
    </ligand>
</feature>
<evidence type="ECO:0000313" key="5">
    <source>
        <dbReference type="EMBL" id="AIS32439.1"/>
    </source>
</evidence>
<reference evidence="7" key="3">
    <citation type="submission" date="2014-09" db="EMBL/GenBank/DDBJ databases">
        <authorList>
            <person name="Bishop-Lilly K.A."/>
            <person name="Broomall S.M."/>
            <person name="Chain P.S."/>
            <person name="Chertkov O."/>
            <person name="Coyne S.R."/>
            <person name="Daligault H.E."/>
            <person name="Davenport K.W."/>
            <person name="Erkkila T."/>
            <person name="Frey K.G."/>
            <person name="Gibbons H.S."/>
            <person name="Gu W."/>
            <person name="Jaissle J."/>
            <person name="Johnson S.L."/>
            <person name="Koroleva G.I."/>
            <person name="Ladner J.T."/>
            <person name="Lo C.-C."/>
            <person name="Minogue T.D."/>
            <person name="Munk C."/>
            <person name="Palacios G.F."/>
            <person name="Redden C.L."/>
            <person name="Rosenzweig C.N."/>
            <person name="Scholz M.B."/>
            <person name="Teshima H."/>
            <person name="Xu Y."/>
        </authorList>
    </citation>
    <scope>NUCLEOTIDE SEQUENCE</scope>
    <source>
        <strain evidence="7">Mb9</strain>
    </source>
</reference>
<dbReference type="OrthoDB" id="8293at2157"/>
<dbReference type="GO" id="GO:0045547">
    <property type="term" value="F:ditrans,polycis-polyprenyl diphosphate synthase [(2E,6E)-farnesyl diphosphate specific] activity"/>
    <property type="evidence" value="ECO:0007669"/>
    <property type="project" value="TreeGrafter"/>
</dbReference>
<dbReference type="FunFam" id="3.40.1180.10:FF:000003">
    <property type="entry name" value="Isoprenyl transferase 2"/>
    <property type="match status" value="1"/>
</dbReference>
<feature type="binding site" evidence="4">
    <location>
        <position position="85"/>
    </location>
    <ligand>
        <name>substrate</name>
    </ligand>
</feature>
<feature type="binding site" evidence="4">
    <location>
        <begin position="210"/>
        <end position="212"/>
    </location>
    <ligand>
        <name>substrate</name>
    </ligand>
</feature>
<keyword evidence="1 4" id="KW-0808">Transferase</keyword>
<organism evidence="6">
    <name type="scientific">Methanobacterium formicicum</name>
    <dbReference type="NCBI Taxonomy" id="2162"/>
    <lineage>
        <taxon>Archaea</taxon>
        <taxon>Methanobacteriati</taxon>
        <taxon>Methanobacteriota</taxon>
        <taxon>Methanomada group</taxon>
        <taxon>Methanobacteria</taxon>
        <taxon>Methanobacteriales</taxon>
        <taxon>Methanobacteriaceae</taxon>
        <taxon>Methanobacterium</taxon>
    </lineage>
</organism>
<comment type="catalytic activity">
    <reaction evidence="4">
        <text>geranylgeranyl diphosphate + 7 isopentenyl diphosphate = tri-trans,hepta-cis-undecaprenyl diphosphate + 7 diphosphate</text>
        <dbReference type="Rhea" id="RHEA:27622"/>
        <dbReference type="ChEBI" id="CHEBI:33019"/>
        <dbReference type="ChEBI" id="CHEBI:57533"/>
        <dbReference type="ChEBI" id="CHEBI:60388"/>
        <dbReference type="ChEBI" id="CHEBI:128769"/>
        <dbReference type="EC" id="2.5.1.89"/>
    </reaction>
</comment>
<dbReference type="GeneID" id="26738938"/>
<dbReference type="CDD" id="cd00475">
    <property type="entry name" value="Cis_IPPS"/>
    <property type="match status" value="1"/>
</dbReference>
<keyword evidence="9" id="KW-1185">Reference proteome</keyword>
<dbReference type="HAMAP" id="MF_01139">
    <property type="entry name" value="ISPT"/>
    <property type="match status" value="1"/>
</dbReference>
<dbReference type="Proteomes" id="UP000029661">
    <property type="component" value="Chromosome"/>
</dbReference>
<feature type="binding site" evidence="4">
    <location>
        <begin position="79"/>
        <end position="81"/>
    </location>
    <ligand>
        <name>substrate</name>
    </ligand>
</feature>
<dbReference type="EMBL" id="LN515531">
    <property type="protein sequence ID" value="CEA14695.1"/>
    <property type="molecule type" value="Genomic_DNA"/>
</dbReference>
<feature type="binding site" evidence="4">
    <location>
        <position position="51"/>
    </location>
    <ligand>
        <name>substrate</name>
    </ligand>
</feature>
<reference evidence="8" key="4">
    <citation type="submission" date="2020-10" db="EMBL/GenBank/DDBJ databases">
        <title>Dehalococcoides mccartyi of a TCE/Cr reducing biochatode.</title>
        <authorList>
            <person name="Matturro B."/>
        </authorList>
    </citation>
    <scope>NUCLEOTIDE SEQUENCE</scope>
    <source>
        <strain evidence="8">Bin2</strain>
    </source>
</reference>
<dbReference type="SUPFAM" id="SSF64005">
    <property type="entry name" value="Undecaprenyl diphosphate synthase"/>
    <property type="match status" value="1"/>
</dbReference>
<feature type="binding site" evidence="4">
    <location>
        <position position="83"/>
    </location>
    <ligand>
        <name>substrate</name>
    </ligand>
</feature>
<comment type="similarity">
    <text evidence="4">Belongs to the UPP synthase family.</text>
</comment>
<dbReference type="NCBIfam" id="TIGR00055">
    <property type="entry name" value="uppS"/>
    <property type="match status" value="1"/>
</dbReference>
<dbReference type="KEGG" id="mfi:DSM1535_2322"/>
<evidence type="ECO:0000256" key="3">
    <source>
        <dbReference type="ARBA" id="ARBA00022842"/>
    </source>
</evidence>
<dbReference type="GO" id="GO:0016094">
    <property type="term" value="P:polyprenol biosynthetic process"/>
    <property type="evidence" value="ECO:0007669"/>
    <property type="project" value="TreeGrafter"/>
</dbReference>
<feature type="active site" evidence="4">
    <location>
        <position position="33"/>
    </location>
</feature>
<feature type="binding site" evidence="4">
    <location>
        <position position="223"/>
    </location>
    <ligand>
        <name>Mg(2+)</name>
        <dbReference type="ChEBI" id="CHEBI:18420"/>
    </ligand>
</feature>
<comment type="cofactor">
    <cofactor evidence="4">
        <name>Mg(2+)</name>
        <dbReference type="ChEBI" id="CHEBI:18420"/>
    </cofactor>
    <text evidence="4">Binds 2 magnesium ions per subunit.</text>
</comment>
<feature type="binding site" evidence="4">
    <location>
        <position position="38"/>
    </location>
    <ligand>
        <name>substrate</name>
    </ligand>
</feature>
<dbReference type="InterPro" id="IPR001441">
    <property type="entry name" value="UPP_synth-like"/>
</dbReference>
<dbReference type="STRING" id="2162.BRM9_1627"/>
<sequence length="255" mass="29535">MSALAPLYRLYEWYISRNLRPENMPKHVAIIMDGNRRFSKIQGNINTIEGHKRGVSTLERVLDWCVDLGIEIVTAYAFSTENFNRSPEEVHGLMQLFKENFQGIASNPKIHNNQVRVKAVGKLELLPDDVREAIRIAEESTAHYNKRQVNIAIGYDGRAEIIDAIKKIVNEVEEGKLKQEDINEELVNKNLYTAGLEDPNLIIRTSGEERLSGFLLWQSSYSELYFCDSLWPELRKVDFLRAVRSYQQRDRRYGT</sequence>
<evidence type="ECO:0000256" key="4">
    <source>
        <dbReference type="HAMAP-Rule" id="MF_01139"/>
    </source>
</evidence>
<dbReference type="GO" id="GO:0000287">
    <property type="term" value="F:magnesium ion binding"/>
    <property type="evidence" value="ECO:0007669"/>
    <property type="project" value="UniProtKB-UniRule"/>
</dbReference>
<keyword evidence="2 4" id="KW-0479">Metal-binding</keyword>
<evidence type="ECO:0000256" key="1">
    <source>
        <dbReference type="ARBA" id="ARBA00022679"/>
    </source>
</evidence>
<reference evidence="5" key="1">
    <citation type="submission" date="2013-12" db="EMBL/GenBank/DDBJ databases">
        <title>The complete genome sequence of Methanobacterium sp. BRM9.</title>
        <authorList>
            <consortium name="Pastoral Greenhouse Gas Research Consortium"/>
            <person name="Kelly W.J."/>
            <person name="Leahy S.C."/>
            <person name="Perry R."/>
            <person name="Li D."/>
            <person name="Altermann E."/>
            <person name="Lambie S.C."/>
            <person name="Attwood G.T."/>
        </authorList>
    </citation>
    <scope>NUCLEOTIDE SEQUENCE [LARGE SCALE GENOMIC DNA]</scope>
    <source>
        <strain evidence="5">BRM9</strain>
    </source>
</reference>
<dbReference type="Proteomes" id="UP000062768">
    <property type="component" value="Chromosome I"/>
</dbReference>
<dbReference type="KEGG" id="mfc:BRM9_1627"/>
<feature type="binding site" evidence="4">
    <location>
        <position position="33"/>
    </location>
    <ligand>
        <name>Mg(2+)</name>
        <dbReference type="ChEBI" id="CHEBI:18420"/>
    </ligand>
</feature>
<dbReference type="Pfam" id="PF01255">
    <property type="entry name" value="Prenyltransf"/>
    <property type="match status" value="1"/>
</dbReference>
<dbReference type="PATRIC" id="fig|2162.10.peg.710"/>
<dbReference type="Proteomes" id="UP000606900">
    <property type="component" value="Unassembled WGS sequence"/>
</dbReference>
<dbReference type="EMBL" id="CP006933">
    <property type="protein sequence ID" value="AIS32439.1"/>
    <property type="molecule type" value="Genomic_DNA"/>
</dbReference>
<dbReference type="InterPro" id="IPR036424">
    <property type="entry name" value="UPP_synth-like_sf"/>
</dbReference>
<feature type="active site" description="Proton acceptor" evidence="4">
    <location>
        <position position="82"/>
    </location>
</feature>
<protein>
    <recommendedName>
        <fullName evidence="4">Tritrans,polycis-undecaprenyl-diphosphate synthase (geranylgeranyl-diphosphate specific)</fullName>
        <ecNumber evidence="4">2.5.1.89</ecNumber>
    </recommendedName>
    <alternativeName>
        <fullName evidence="4">Undecaprenyl diphosphate synthase</fullName>
        <shortName evidence="4">UDS</shortName>
    </alternativeName>
    <alternativeName>
        <fullName evidence="4">Undecaprenyl pyrophosphate synthase</fullName>
        <shortName evidence="4">UPP synthase</shortName>
    </alternativeName>
</protein>
<proteinExistence type="inferred from homology"/>
<dbReference type="RefSeq" id="WP_048073643.1">
    <property type="nucleotide sequence ID" value="NZ_CALCVY010000011.1"/>
</dbReference>
<name>A0A090JYK6_METFO</name>
<dbReference type="PANTHER" id="PTHR10291:SF43">
    <property type="entry name" value="DEHYDRODOLICHYL DIPHOSPHATE SYNTHASE COMPLEX SUBUNIT DHDDS"/>
    <property type="match status" value="1"/>
</dbReference>
<comment type="caution">
    <text evidence="4">Lacks conserved residue(s) required for the propagation of feature annotation.</text>
</comment>
<keyword evidence="3 4" id="KW-0460">Magnesium</keyword>
<dbReference type="Gene3D" id="3.40.1180.10">
    <property type="entry name" value="Decaprenyl diphosphate synthase-like"/>
    <property type="match status" value="1"/>
</dbReference>
<dbReference type="EMBL" id="JADIIL010000007">
    <property type="protein sequence ID" value="MBF4474127.1"/>
    <property type="molecule type" value="Genomic_DNA"/>
</dbReference>
<evidence type="ECO:0000313" key="9">
    <source>
        <dbReference type="Proteomes" id="UP000062768"/>
    </source>
</evidence>
<dbReference type="EC" id="2.5.1.89" evidence="4"/>
<gene>
    <name evidence="4 6" type="primary">uppS</name>
    <name evidence="5" type="ORF">BRM9_1627</name>
    <name evidence="6" type="ORF">DSM1535_2322</name>
    <name evidence="8" type="ORF">ISP06_01465</name>
    <name evidence="7" type="ORF">MB9_0681</name>
</gene>
<dbReference type="PANTHER" id="PTHR10291">
    <property type="entry name" value="DEHYDRODOLICHYL DIPHOSPHATE SYNTHASE FAMILY MEMBER"/>
    <property type="match status" value="1"/>
</dbReference>
<reference evidence="6" key="2">
    <citation type="submission" date="2014-08" db="EMBL/GenBank/DDBJ databases">
        <authorList>
            <person name="Wibberg D."/>
        </authorList>
    </citation>
    <scope>NUCLEOTIDE SEQUENCE</scope>
</reference>
<dbReference type="EMBL" id="LN734822">
    <property type="protein sequence ID" value="CEL24325.1"/>
    <property type="molecule type" value="Genomic_DNA"/>
</dbReference>
<evidence type="ECO:0000313" key="6">
    <source>
        <dbReference type="EMBL" id="CEA14695.1"/>
    </source>
</evidence>
<evidence type="ECO:0000256" key="2">
    <source>
        <dbReference type="ARBA" id="ARBA00022723"/>
    </source>
</evidence>
<evidence type="ECO:0000313" key="7">
    <source>
        <dbReference type="EMBL" id="CEL24325.1"/>
    </source>
</evidence>
<evidence type="ECO:0000313" key="8">
    <source>
        <dbReference type="EMBL" id="MBF4474127.1"/>
    </source>
</evidence>
<comment type="function">
    <text evidence="4">Catalyzes the sequential condensation of isopentenyl diphosphate (IPP) with geranylgeranyl diphosphate (GGPP) to yield (2Z,6Z,10Z,14Z,18Z,22Z,26Z,30E,34E,38E)-undecaprenyl diphosphate (tritrans,heptacis-UPP). It is probably the precursor of glycosyl carrier lipids.</text>
</comment>